<keyword evidence="4" id="KW-1185">Reference proteome</keyword>
<evidence type="ECO:0000313" key="4">
    <source>
        <dbReference type="Proteomes" id="UP000095552"/>
    </source>
</evidence>
<dbReference type="InterPro" id="IPR033134">
    <property type="entry name" value="Asp/Glu_racemase_AS_2"/>
</dbReference>
<sequence length="230" mass="25557">MKTIGMIGGMSWESSKMYYQYANEYVKENLGGSHSCKCVLVSVDFAEIERYTFAGQWNKIGEMMATCTRQLEAAGADIIILCTNTIHLVSDYIESSTQLPFLHIAAATGQSIRSRELQKVGLIGTKFTMEKDFYTTILTKDFGLDVIVPGADDREIIHDIIYQELVKGKFTGSARNKCTKIIEKLAAQGAEGIIMGCTELPILIPEKHLNIHAIDTTKVHIQKALDWAIS</sequence>
<accession>A0A1E5T0T4</accession>
<dbReference type="PANTHER" id="PTHR21198:SF7">
    <property type="entry name" value="ASPARTATE-GLUTAMATE RACEMASE FAMILY"/>
    <property type="match status" value="1"/>
</dbReference>
<name>A0A1E5T0T4_9BACT</name>
<organism evidence="3 4">
    <name type="scientific">Roseivirga misakiensis</name>
    <dbReference type="NCBI Taxonomy" id="1563681"/>
    <lineage>
        <taxon>Bacteria</taxon>
        <taxon>Pseudomonadati</taxon>
        <taxon>Bacteroidota</taxon>
        <taxon>Cytophagia</taxon>
        <taxon>Cytophagales</taxon>
        <taxon>Roseivirgaceae</taxon>
        <taxon>Roseivirga</taxon>
    </lineage>
</organism>
<dbReference type="EMBL" id="MDGQ01000005">
    <property type="protein sequence ID" value="OEK04971.1"/>
    <property type="molecule type" value="Genomic_DNA"/>
</dbReference>
<evidence type="ECO:0000313" key="3">
    <source>
        <dbReference type="EMBL" id="OEK04971.1"/>
    </source>
</evidence>
<dbReference type="SUPFAM" id="SSF53681">
    <property type="entry name" value="Aspartate/glutamate racemase"/>
    <property type="match status" value="2"/>
</dbReference>
<dbReference type="Gene3D" id="3.40.50.1860">
    <property type="match status" value="2"/>
</dbReference>
<dbReference type="Pfam" id="PF01177">
    <property type="entry name" value="Asp_Glu_race"/>
    <property type="match status" value="1"/>
</dbReference>
<evidence type="ECO:0000256" key="1">
    <source>
        <dbReference type="ARBA" id="ARBA00007847"/>
    </source>
</evidence>
<dbReference type="STRING" id="1563681.BFP71_16205"/>
<dbReference type="OrthoDB" id="9803739at2"/>
<dbReference type="PROSITE" id="PS00924">
    <property type="entry name" value="ASP_GLU_RACEMASE_2"/>
    <property type="match status" value="1"/>
</dbReference>
<keyword evidence="2" id="KW-0413">Isomerase</keyword>
<dbReference type="RefSeq" id="WP_069836475.1">
    <property type="nucleotide sequence ID" value="NZ_MDGQ01000005.1"/>
</dbReference>
<dbReference type="InterPro" id="IPR001920">
    <property type="entry name" value="Asp/Glu_race"/>
</dbReference>
<reference evidence="3 4" key="1">
    <citation type="submission" date="2016-08" db="EMBL/GenBank/DDBJ databases">
        <title>Draft genome of Fabibacter sp. strain SK-8.</title>
        <authorList>
            <person name="Wong S.-K."/>
            <person name="Hamasaki K."/>
            <person name="Yoshizawa S."/>
        </authorList>
    </citation>
    <scope>NUCLEOTIDE SEQUENCE [LARGE SCALE GENOMIC DNA]</scope>
    <source>
        <strain evidence="3 4">SK-8</strain>
    </source>
</reference>
<proteinExistence type="inferred from homology"/>
<dbReference type="InterPro" id="IPR004380">
    <property type="entry name" value="Asp_race"/>
</dbReference>
<dbReference type="PANTHER" id="PTHR21198">
    <property type="entry name" value="GLUTAMATE RACEMASE"/>
    <property type="match status" value="1"/>
</dbReference>
<dbReference type="GO" id="GO:0047661">
    <property type="term" value="F:amino-acid racemase activity"/>
    <property type="evidence" value="ECO:0007669"/>
    <property type="project" value="InterPro"/>
</dbReference>
<comment type="caution">
    <text evidence="3">The sequence shown here is derived from an EMBL/GenBank/DDBJ whole genome shotgun (WGS) entry which is preliminary data.</text>
</comment>
<gene>
    <name evidence="3" type="ORF">BFP71_16205</name>
</gene>
<dbReference type="AlphaFoldDB" id="A0A1E5T0T4"/>
<evidence type="ECO:0000256" key="2">
    <source>
        <dbReference type="ARBA" id="ARBA00023235"/>
    </source>
</evidence>
<comment type="similarity">
    <text evidence="1">Belongs to the aspartate/glutamate racemases family.</text>
</comment>
<protein>
    <submittedName>
        <fullName evidence="3">Aspartate racemase</fullName>
    </submittedName>
</protein>
<dbReference type="InterPro" id="IPR015942">
    <property type="entry name" value="Asp/Glu/hydantoin_racemase"/>
</dbReference>
<dbReference type="Proteomes" id="UP000095552">
    <property type="component" value="Unassembled WGS sequence"/>
</dbReference>
<dbReference type="NCBIfam" id="TIGR00035">
    <property type="entry name" value="asp_race"/>
    <property type="match status" value="1"/>
</dbReference>